<evidence type="ECO:0000256" key="1">
    <source>
        <dbReference type="SAM" id="MobiDB-lite"/>
    </source>
</evidence>
<dbReference type="CDD" id="cd07043">
    <property type="entry name" value="STAS_anti-anti-sigma_factors"/>
    <property type="match status" value="1"/>
</dbReference>
<proteinExistence type="predicted"/>
<dbReference type="Gene3D" id="3.30.750.24">
    <property type="entry name" value="STAS domain"/>
    <property type="match status" value="1"/>
</dbReference>
<dbReference type="AlphaFoldDB" id="A0AA49FK99"/>
<reference evidence="3" key="1">
    <citation type="journal article" date="2023" name="Nat. Microbiol.">
        <title>Enrichment and characterization of a nitric oxide-reducing microbial community in a continuous bioreactor.</title>
        <authorList>
            <person name="Garrido-Amador P."/>
            <person name="Stortenbeker N."/>
            <person name="Wessels H.J.C.T."/>
            <person name="Speth D.R."/>
            <person name="Garcia-Heredia I."/>
            <person name="Kartal B."/>
        </authorList>
    </citation>
    <scope>NUCLEOTIDE SEQUENCE</scope>
    <source>
        <strain evidence="3">MAG1</strain>
    </source>
</reference>
<sequence>MAFSIFSKKPSSPVHSPKAPAPAGPVGMKPAPVRAPVTPVMRPVPTPAEDDLVSLDFTMPDALDAVHPRHVIQVEEVARQMPGAIEQAAMLYSANQVDEACAVIEAALREKDLGVHGQRAWGMLFDLYQMAGRRDAFESLALDFAARFETSPPTWTDEGPESRDPSAMTGGRAFVSLSGILNAKAQTPLRKLLKVAEQNPVVRLDLAKVSDADEEGCTELRNTIAAIRKAKREIVMGGAERLADILARKIVPGVRENEHVWLLLLDLYQHLLRQEAFEETAVNYAVTFEVSPPSWDAPGARKTSPPPEAPARPVEGCVLQGEIVAAGADVFAMMRVQAEKGDEVIVDCQRLQRMDFVSAGQLLNVVGNLRAAGKRVRLRGANHLVAALWEVIGLGRIAVIEPRKN</sequence>
<dbReference type="InterPro" id="IPR002645">
    <property type="entry name" value="STAS_dom"/>
</dbReference>
<feature type="compositionally biased region" description="Low complexity" evidence="1">
    <location>
        <begin position="7"/>
        <end position="18"/>
    </location>
</feature>
<feature type="region of interest" description="Disordered" evidence="1">
    <location>
        <begin position="1"/>
        <end position="30"/>
    </location>
</feature>
<dbReference type="SUPFAM" id="SSF52091">
    <property type="entry name" value="SpoIIaa-like"/>
    <property type="match status" value="1"/>
</dbReference>
<dbReference type="InterPro" id="IPR036513">
    <property type="entry name" value="STAS_dom_sf"/>
</dbReference>
<dbReference type="KEGG" id="npv:OHM77_11395"/>
<organism evidence="3">
    <name type="scientific">Candidatus Nitricoxidivorans perseverans</name>
    <dbReference type="NCBI Taxonomy" id="2975601"/>
    <lineage>
        <taxon>Bacteria</taxon>
        <taxon>Pseudomonadati</taxon>
        <taxon>Pseudomonadota</taxon>
        <taxon>Betaproteobacteria</taxon>
        <taxon>Nitrosomonadales</taxon>
        <taxon>Sterolibacteriaceae</taxon>
        <taxon>Candidatus Nitricoxidivorans</taxon>
    </lineage>
</organism>
<dbReference type="InterPro" id="IPR058548">
    <property type="entry name" value="MlaB-like_STAS"/>
</dbReference>
<dbReference type="Pfam" id="PF13466">
    <property type="entry name" value="STAS_2"/>
    <property type="match status" value="1"/>
</dbReference>
<protein>
    <submittedName>
        <fullName evidence="3">STAS domain-containing protein</fullName>
    </submittedName>
</protein>
<evidence type="ECO:0000313" key="3">
    <source>
        <dbReference type="EMBL" id="WIM05284.1"/>
    </source>
</evidence>
<evidence type="ECO:0000259" key="2">
    <source>
        <dbReference type="PROSITE" id="PS50801"/>
    </source>
</evidence>
<dbReference type="Proteomes" id="UP001234916">
    <property type="component" value="Chromosome"/>
</dbReference>
<dbReference type="PROSITE" id="PS50801">
    <property type="entry name" value="STAS"/>
    <property type="match status" value="1"/>
</dbReference>
<dbReference type="EMBL" id="CP107246">
    <property type="protein sequence ID" value="WIM05284.1"/>
    <property type="molecule type" value="Genomic_DNA"/>
</dbReference>
<name>A0AA49FK99_9PROT</name>
<feature type="domain" description="STAS" evidence="2">
    <location>
        <begin position="319"/>
        <end position="405"/>
    </location>
</feature>
<gene>
    <name evidence="3" type="ORF">OHM77_11395</name>
</gene>
<accession>A0AA49FK99</accession>